<dbReference type="PRINTS" id="PR00909">
    <property type="entry name" value="SPERMDNBNDNG"/>
</dbReference>
<dbReference type="STRING" id="3218.A0A2K1L8R5"/>
<evidence type="ECO:0000256" key="3">
    <source>
        <dbReference type="ARBA" id="ARBA00022729"/>
    </source>
</evidence>
<dbReference type="Pfam" id="PF13343">
    <property type="entry name" value="SBP_bac_6"/>
    <property type="match status" value="1"/>
</dbReference>
<reference evidence="7" key="3">
    <citation type="submission" date="2020-12" db="UniProtKB">
        <authorList>
            <consortium name="EnsemblPlants"/>
        </authorList>
    </citation>
    <scope>IDENTIFICATION</scope>
</reference>
<reference evidence="6 8" key="1">
    <citation type="journal article" date="2008" name="Science">
        <title>The Physcomitrella genome reveals evolutionary insights into the conquest of land by plants.</title>
        <authorList>
            <person name="Rensing S."/>
            <person name="Lang D."/>
            <person name="Zimmer A."/>
            <person name="Terry A."/>
            <person name="Salamov A."/>
            <person name="Shapiro H."/>
            <person name="Nishiyama T."/>
            <person name="Perroud P.-F."/>
            <person name="Lindquist E."/>
            <person name="Kamisugi Y."/>
            <person name="Tanahashi T."/>
            <person name="Sakakibara K."/>
            <person name="Fujita T."/>
            <person name="Oishi K."/>
            <person name="Shin-I T."/>
            <person name="Kuroki Y."/>
            <person name="Toyoda A."/>
            <person name="Suzuki Y."/>
            <person name="Hashimoto A."/>
            <person name="Yamaguchi K."/>
            <person name="Sugano A."/>
            <person name="Kohara Y."/>
            <person name="Fujiyama A."/>
            <person name="Anterola A."/>
            <person name="Aoki S."/>
            <person name="Ashton N."/>
            <person name="Barbazuk W.B."/>
            <person name="Barker E."/>
            <person name="Bennetzen J."/>
            <person name="Bezanilla M."/>
            <person name="Blankenship R."/>
            <person name="Cho S.H."/>
            <person name="Dutcher S."/>
            <person name="Estelle M."/>
            <person name="Fawcett J.A."/>
            <person name="Gundlach H."/>
            <person name="Hanada K."/>
            <person name="Heyl A."/>
            <person name="Hicks K.A."/>
            <person name="Hugh J."/>
            <person name="Lohr M."/>
            <person name="Mayer K."/>
            <person name="Melkozernov A."/>
            <person name="Murata T."/>
            <person name="Nelson D."/>
            <person name="Pils B."/>
            <person name="Prigge M."/>
            <person name="Reiss B."/>
            <person name="Renner T."/>
            <person name="Rombauts S."/>
            <person name="Rushton P."/>
            <person name="Sanderfoot A."/>
            <person name="Schween G."/>
            <person name="Shiu S.-H."/>
            <person name="Stueber K."/>
            <person name="Theodoulou F.L."/>
            <person name="Tu H."/>
            <person name="Van de Peer Y."/>
            <person name="Verrier P.J."/>
            <person name="Waters E."/>
            <person name="Wood A."/>
            <person name="Yang L."/>
            <person name="Cove D."/>
            <person name="Cuming A."/>
            <person name="Hasebe M."/>
            <person name="Lucas S."/>
            <person name="Mishler D.B."/>
            <person name="Reski R."/>
            <person name="Grigoriev I."/>
            <person name="Quatrano R.S."/>
            <person name="Boore J.L."/>
        </authorList>
    </citation>
    <scope>NUCLEOTIDE SEQUENCE [LARGE SCALE GENOMIC DNA]</scope>
    <source>
        <strain evidence="7 8">cv. Gransden 2004</strain>
    </source>
</reference>
<feature type="region of interest" description="Disordered" evidence="5">
    <location>
        <begin position="193"/>
        <end position="221"/>
    </location>
</feature>
<name>A0A2K1L8R5_PHYPA</name>
<evidence type="ECO:0000256" key="5">
    <source>
        <dbReference type="SAM" id="MobiDB-lite"/>
    </source>
</evidence>
<dbReference type="EMBL" id="ABEU02000001">
    <property type="protein sequence ID" value="PNR62413.1"/>
    <property type="molecule type" value="Genomic_DNA"/>
</dbReference>
<keyword evidence="3" id="KW-0732">Signal</keyword>
<proteinExistence type="predicted"/>
<dbReference type="InterPro" id="IPR001188">
    <property type="entry name" value="Sperm_putr-bd"/>
</dbReference>
<dbReference type="FunCoup" id="A0A2K1L8R5">
    <property type="interactions" value="1198"/>
</dbReference>
<dbReference type="PaxDb" id="3218-PP1S43_124V6.1"/>
<dbReference type="OrthoDB" id="10266693at2759"/>
<dbReference type="Gene3D" id="3.40.190.10">
    <property type="entry name" value="Periplasmic binding protein-like II"/>
    <property type="match status" value="2"/>
</dbReference>
<evidence type="ECO:0000256" key="1">
    <source>
        <dbReference type="ARBA" id="ARBA00004418"/>
    </source>
</evidence>
<comment type="subcellular location">
    <subcellularLocation>
        <location evidence="1">Periplasm</location>
    </subcellularLocation>
</comment>
<dbReference type="SUPFAM" id="SSF53850">
    <property type="entry name" value="Periplasmic binding protein-like II"/>
    <property type="match status" value="1"/>
</dbReference>
<keyword evidence="4" id="KW-0574">Periplasm</keyword>
<evidence type="ECO:0000313" key="6">
    <source>
        <dbReference type="EMBL" id="PNR62413.1"/>
    </source>
</evidence>
<dbReference type="EnsemblPlants" id="Pp3c1_19230V3.2">
    <property type="protein sequence ID" value="Pp3c1_19230V3.2"/>
    <property type="gene ID" value="Pp3c1_19230"/>
</dbReference>
<dbReference type="Gramene" id="Pp3c1_19230V3.1">
    <property type="protein sequence ID" value="Pp3c1_19230V3.1"/>
    <property type="gene ID" value="Pp3c1_19230"/>
</dbReference>
<dbReference type="PANTHER" id="PTHR30222:SF17">
    <property type="entry name" value="SPERMIDINE_PUTRESCINE-BINDING PERIPLASMIC PROTEIN"/>
    <property type="match status" value="1"/>
</dbReference>
<dbReference type="KEGG" id="ppp:112289629"/>
<dbReference type="GeneID" id="112289629"/>
<evidence type="ECO:0000313" key="8">
    <source>
        <dbReference type="Proteomes" id="UP000006727"/>
    </source>
</evidence>
<dbReference type="PANTHER" id="PTHR30222">
    <property type="entry name" value="SPERMIDINE/PUTRESCINE-BINDING PERIPLASMIC PROTEIN"/>
    <property type="match status" value="1"/>
</dbReference>
<dbReference type="CDD" id="cd13661">
    <property type="entry name" value="PBP2_PotD_PotF_like_1"/>
    <property type="match status" value="1"/>
</dbReference>
<dbReference type="GO" id="GO:0019808">
    <property type="term" value="F:polyamine binding"/>
    <property type="evidence" value="ECO:0007669"/>
    <property type="project" value="InterPro"/>
</dbReference>
<reference evidence="6 8" key="2">
    <citation type="journal article" date="2018" name="Plant J.">
        <title>The Physcomitrella patens chromosome-scale assembly reveals moss genome structure and evolution.</title>
        <authorList>
            <person name="Lang D."/>
            <person name="Ullrich K.K."/>
            <person name="Murat F."/>
            <person name="Fuchs J."/>
            <person name="Jenkins J."/>
            <person name="Haas F.B."/>
            <person name="Piednoel M."/>
            <person name="Gundlach H."/>
            <person name="Van Bel M."/>
            <person name="Meyberg R."/>
            <person name="Vives C."/>
            <person name="Morata J."/>
            <person name="Symeonidi A."/>
            <person name="Hiss M."/>
            <person name="Muchero W."/>
            <person name="Kamisugi Y."/>
            <person name="Saleh O."/>
            <person name="Blanc G."/>
            <person name="Decker E.L."/>
            <person name="van Gessel N."/>
            <person name="Grimwood J."/>
            <person name="Hayes R.D."/>
            <person name="Graham S.W."/>
            <person name="Gunter L.E."/>
            <person name="McDaniel S.F."/>
            <person name="Hoernstein S.N.W."/>
            <person name="Larsson A."/>
            <person name="Li F.W."/>
            <person name="Perroud P.F."/>
            <person name="Phillips J."/>
            <person name="Ranjan P."/>
            <person name="Rokshar D.S."/>
            <person name="Rothfels C.J."/>
            <person name="Schneider L."/>
            <person name="Shu S."/>
            <person name="Stevenson D.W."/>
            <person name="Thummler F."/>
            <person name="Tillich M."/>
            <person name="Villarreal Aguilar J.C."/>
            <person name="Widiez T."/>
            <person name="Wong G.K."/>
            <person name="Wymore A."/>
            <person name="Zhang Y."/>
            <person name="Zimmer A.D."/>
            <person name="Quatrano R.S."/>
            <person name="Mayer K.F.X."/>
            <person name="Goodstein D."/>
            <person name="Casacuberta J.M."/>
            <person name="Vandepoele K."/>
            <person name="Reski R."/>
            <person name="Cuming A.C."/>
            <person name="Tuskan G.A."/>
            <person name="Maumus F."/>
            <person name="Salse J."/>
            <person name="Schmutz J."/>
            <person name="Rensing S.A."/>
        </authorList>
    </citation>
    <scope>NUCLEOTIDE SEQUENCE [LARGE SCALE GENOMIC DNA]</scope>
    <source>
        <strain evidence="7 8">cv. Gransden 2004</strain>
    </source>
</reference>
<feature type="region of interest" description="Disordered" evidence="5">
    <location>
        <begin position="244"/>
        <end position="291"/>
    </location>
</feature>
<dbReference type="RefSeq" id="XP_024390761.1">
    <property type="nucleotide sequence ID" value="XM_024534993.2"/>
</dbReference>
<keyword evidence="8" id="KW-1185">Reference proteome</keyword>
<evidence type="ECO:0000256" key="4">
    <source>
        <dbReference type="ARBA" id="ARBA00022764"/>
    </source>
</evidence>
<sequence length="769" mass="83899">MENIRVLVCSSSLQASPSSCSLVAGVKFIRRSPSSVYRVHCDRRRLQGVCIWNERSRLVLGSRREQRWIAQVVRICSGPVGRSDADECRAFKVEEVSSGLESEGITCWEDSAKRALPEYETDAGSSLGTKQGLELKKFLAVNCARLHVLGWLTIVALGIGAGTARASVPGAKLSRRYVPPCFASVSSVSCKSQDSKDQGAAVTPQDSSKAHDHTQASDGSQELLPAIAGAEASDSGVEMKEAEIVRNENDEDEVHDEEHLDEGEDEDEDDYAESDMGAGSDDEGMNYPTIGDLEDLDELGELASGAAAAELLSGSGEIESAEAEGDREPGGDTEDEELKKAFEEWKAKPYALTVPLRIVGLRGSVPPAWLKEFLMSQGKNAKLSAEFKGSLSDILAELAVSMENSQITPKSAMAADLVTVGDSWLATAVQGGLLDPIRNAEQFDWFNRLHPKWQNFIRRDPEGIINPQGLVWGVPYRWGSLVFAFKKDKLERNGISPIRDWKDLFQPQLAGRIAMVDSPREVVGAVLKSLGASYNTNDFDADVPGGREAVKERFLALQKQVRLFDDNDYLKAMSAGDVWVAVGWSSDIIPYSKRASNISVYAPESGTSLWADLWAIPATTTFEKAENVGGRVRGPSPLVFQWLDFCLQPARATTFANDVFVGASPLTWSEKSETEISENTFLETGASQSGKKPKTVVTLDSNIVQGMPPDEIVAKSEFLEPLSDKALSDYQWLLSASVDVEGWPSTFNEYLKGIALSLMQWRNSDGSRS</sequence>
<keyword evidence="2" id="KW-0813">Transport</keyword>
<evidence type="ECO:0000256" key="2">
    <source>
        <dbReference type="ARBA" id="ARBA00022448"/>
    </source>
</evidence>
<evidence type="ECO:0000313" key="7">
    <source>
        <dbReference type="EnsemblPlants" id="Pp3c1_19230V3.1"/>
    </source>
</evidence>
<dbReference type="Gramene" id="Pp3c1_19230V3.2">
    <property type="protein sequence ID" value="Pp3c1_19230V3.2"/>
    <property type="gene ID" value="Pp3c1_19230"/>
</dbReference>
<organism evidence="6">
    <name type="scientific">Physcomitrium patens</name>
    <name type="common">Spreading-leaved earth moss</name>
    <name type="synonym">Physcomitrella patens</name>
    <dbReference type="NCBI Taxonomy" id="3218"/>
    <lineage>
        <taxon>Eukaryota</taxon>
        <taxon>Viridiplantae</taxon>
        <taxon>Streptophyta</taxon>
        <taxon>Embryophyta</taxon>
        <taxon>Bryophyta</taxon>
        <taxon>Bryophytina</taxon>
        <taxon>Bryopsida</taxon>
        <taxon>Funariidae</taxon>
        <taxon>Funariales</taxon>
        <taxon>Funariaceae</taxon>
        <taxon>Physcomitrium</taxon>
    </lineage>
</organism>
<protein>
    <submittedName>
        <fullName evidence="6 7">Uncharacterized protein</fullName>
    </submittedName>
</protein>
<dbReference type="GO" id="GO:0015846">
    <property type="term" value="P:polyamine transport"/>
    <property type="evidence" value="ECO:0000318"/>
    <property type="project" value="GO_Central"/>
</dbReference>
<dbReference type="EnsemblPlants" id="Pp3c1_19230V3.1">
    <property type="protein sequence ID" value="Pp3c1_19230V3.1"/>
    <property type="gene ID" value="Pp3c1_19230"/>
</dbReference>
<feature type="compositionally biased region" description="Acidic residues" evidence="5">
    <location>
        <begin position="249"/>
        <end position="273"/>
    </location>
</feature>
<dbReference type="AlphaFoldDB" id="A0A2K1L8R5"/>
<accession>A0A2K1L8R5</accession>
<dbReference type="Proteomes" id="UP000006727">
    <property type="component" value="Chromosome 1"/>
</dbReference>
<feature type="region of interest" description="Disordered" evidence="5">
    <location>
        <begin position="314"/>
        <end position="334"/>
    </location>
</feature>
<gene>
    <name evidence="7" type="primary">LOC112289629</name>
    <name evidence="6" type="ORF">PHYPA_000837</name>
</gene>